<dbReference type="PANTHER" id="PTHR43514">
    <property type="entry name" value="ABC TRANSPORTER I FAMILY MEMBER 10"/>
    <property type="match status" value="1"/>
</dbReference>
<evidence type="ECO:0000256" key="7">
    <source>
        <dbReference type="ARBA" id="ARBA00022840"/>
    </source>
</evidence>
<dbReference type="GO" id="GO:0005524">
    <property type="term" value="F:ATP binding"/>
    <property type="evidence" value="ECO:0007669"/>
    <property type="project" value="UniProtKB-KW"/>
</dbReference>
<dbReference type="Pfam" id="PF03459">
    <property type="entry name" value="TOBE"/>
    <property type="match status" value="1"/>
</dbReference>
<evidence type="ECO:0000313" key="14">
    <source>
        <dbReference type="Proteomes" id="UP001241472"/>
    </source>
</evidence>
<dbReference type="SMART" id="SM00382">
    <property type="entry name" value="AAA"/>
    <property type="match status" value="1"/>
</dbReference>
<evidence type="ECO:0000256" key="6">
    <source>
        <dbReference type="ARBA" id="ARBA00022741"/>
    </source>
</evidence>
<dbReference type="PROSITE" id="PS51866">
    <property type="entry name" value="MOP"/>
    <property type="match status" value="1"/>
</dbReference>
<sequence>MTLTVEAKTKLGTFSLDVSFTSEQGVTALFGRSGSGKTSVIRMISGLSRLDQGRIALDGDVLVDTSRGVFRAPHKRRFGYVFQEARLFPHLDVRKNLNYGRWFAPKTARSNNFDQVVELLGIETLLDRRPGKLSGGEQQRVAIGRALLSAPRLLLMDEPLAALDESRKNEVLPYLERLRDELGLPIVYVSHSVAEVARLADRVVLMKDGRIEATGSASEVLRDLGGDTREAASVLSGTVEDVDAVHRLARVKTGAGTLLVPAEQAQVGKTVRVLVPARDVMIATTRPEGLSALNILAGTVERIDADGDGMIGVRITCGSETILARITAFSGSVLGLAPGREVFAAIKTAALERR</sequence>
<dbReference type="InterPro" id="IPR004606">
    <property type="entry name" value="Mop_domain"/>
</dbReference>
<feature type="domain" description="Mop" evidence="12">
    <location>
        <begin position="289"/>
        <end position="354"/>
    </location>
</feature>
<keyword evidence="2" id="KW-0813">Transport</keyword>
<dbReference type="InterPro" id="IPR008995">
    <property type="entry name" value="Mo/tungstate-bd_C_term_dom"/>
</dbReference>
<evidence type="ECO:0000256" key="9">
    <source>
        <dbReference type="ARBA" id="ARBA00023136"/>
    </source>
</evidence>
<dbReference type="PANTHER" id="PTHR43514:SF4">
    <property type="entry name" value="ABC TRANSPORTER I FAMILY MEMBER 10"/>
    <property type="match status" value="1"/>
</dbReference>
<feature type="domain" description="ABC transporter" evidence="11">
    <location>
        <begin position="1"/>
        <end position="233"/>
    </location>
</feature>
<keyword evidence="4 10" id="KW-0500">Molybdenum</keyword>
<dbReference type="InterPro" id="IPR005116">
    <property type="entry name" value="Transp-assoc_OB_typ1"/>
</dbReference>
<evidence type="ECO:0000259" key="11">
    <source>
        <dbReference type="PROSITE" id="PS50893"/>
    </source>
</evidence>
<keyword evidence="5" id="KW-0997">Cell inner membrane</keyword>
<keyword evidence="8" id="KW-1278">Translocase</keyword>
<reference evidence="13 14" key="1">
    <citation type="submission" date="2023-07" db="EMBL/GenBank/DDBJ databases">
        <title>Sorghum-associated microbial communities from plants grown in Nebraska, USA.</title>
        <authorList>
            <person name="Schachtman D."/>
        </authorList>
    </citation>
    <scope>NUCLEOTIDE SEQUENCE [LARGE SCALE GENOMIC DNA]</scope>
    <source>
        <strain evidence="13 14">DS1307</strain>
    </source>
</reference>
<comment type="similarity">
    <text evidence="1">Belongs to the ABC transporter superfamily.</text>
</comment>
<dbReference type="InterPro" id="IPR003439">
    <property type="entry name" value="ABC_transporter-like_ATP-bd"/>
</dbReference>
<evidence type="ECO:0000256" key="8">
    <source>
        <dbReference type="ARBA" id="ARBA00022967"/>
    </source>
</evidence>
<evidence type="ECO:0000256" key="2">
    <source>
        <dbReference type="ARBA" id="ARBA00022448"/>
    </source>
</evidence>
<organism evidence="13 14">
    <name type="scientific">Neorhizobium huautlense</name>
    <dbReference type="NCBI Taxonomy" id="67774"/>
    <lineage>
        <taxon>Bacteria</taxon>
        <taxon>Pseudomonadati</taxon>
        <taxon>Pseudomonadota</taxon>
        <taxon>Alphaproteobacteria</taxon>
        <taxon>Hyphomicrobiales</taxon>
        <taxon>Rhizobiaceae</taxon>
        <taxon>Rhizobium/Agrobacterium group</taxon>
        <taxon>Neorhizobium</taxon>
    </lineage>
</organism>
<evidence type="ECO:0000259" key="12">
    <source>
        <dbReference type="PROSITE" id="PS51866"/>
    </source>
</evidence>
<keyword evidence="6" id="KW-0547">Nucleotide-binding</keyword>
<evidence type="ECO:0000256" key="4">
    <source>
        <dbReference type="ARBA" id="ARBA00022505"/>
    </source>
</evidence>
<dbReference type="InterPro" id="IPR050334">
    <property type="entry name" value="Molybdenum_import_ModC"/>
</dbReference>
<name>A0ABT9PN92_9HYPH</name>
<dbReference type="NCBIfam" id="TIGR02142">
    <property type="entry name" value="modC_ABC"/>
    <property type="match status" value="1"/>
</dbReference>
<dbReference type="Gene3D" id="2.40.50.100">
    <property type="match status" value="1"/>
</dbReference>
<dbReference type="Proteomes" id="UP001241472">
    <property type="component" value="Unassembled WGS sequence"/>
</dbReference>
<keyword evidence="3" id="KW-1003">Cell membrane</keyword>
<keyword evidence="7 13" id="KW-0067">ATP-binding</keyword>
<keyword evidence="9" id="KW-0472">Membrane</keyword>
<evidence type="ECO:0000256" key="3">
    <source>
        <dbReference type="ARBA" id="ARBA00022475"/>
    </source>
</evidence>
<dbReference type="PROSITE" id="PS50893">
    <property type="entry name" value="ABC_TRANSPORTER_2"/>
    <property type="match status" value="1"/>
</dbReference>
<evidence type="ECO:0000256" key="10">
    <source>
        <dbReference type="PROSITE-ProRule" id="PRU01213"/>
    </source>
</evidence>
<dbReference type="SUPFAM" id="SSF52540">
    <property type="entry name" value="P-loop containing nucleoside triphosphate hydrolases"/>
    <property type="match status" value="1"/>
</dbReference>
<evidence type="ECO:0000256" key="1">
    <source>
        <dbReference type="ARBA" id="ARBA00005417"/>
    </source>
</evidence>
<dbReference type="InterPro" id="IPR011868">
    <property type="entry name" value="ModC_ABC_ATP-bd"/>
</dbReference>
<proteinExistence type="inferred from homology"/>
<dbReference type="EMBL" id="JAUSRF010000002">
    <property type="protein sequence ID" value="MDP9835897.1"/>
    <property type="molecule type" value="Genomic_DNA"/>
</dbReference>
<dbReference type="RefSeq" id="WP_306831010.1">
    <property type="nucleotide sequence ID" value="NZ_JAUSRF010000002.1"/>
</dbReference>
<dbReference type="SUPFAM" id="SSF50331">
    <property type="entry name" value="MOP-like"/>
    <property type="match status" value="1"/>
</dbReference>
<keyword evidence="14" id="KW-1185">Reference proteome</keyword>
<evidence type="ECO:0000313" key="13">
    <source>
        <dbReference type="EMBL" id="MDP9835897.1"/>
    </source>
</evidence>
<dbReference type="InterPro" id="IPR017871">
    <property type="entry name" value="ABC_transporter-like_CS"/>
</dbReference>
<accession>A0ABT9PN92</accession>
<dbReference type="Gene3D" id="3.40.50.300">
    <property type="entry name" value="P-loop containing nucleotide triphosphate hydrolases"/>
    <property type="match status" value="1"/>
</dbReference>
<dbReference type="Pfam" id="PF00005">
    <property type="entry name" value="ABC_tran"/>
    <property type="match status" value="1"/>
</dbReference>
<dbReference type="InterPro" id="IPR003593">
    <property type="entry name" value="AAA+_ATPase"/>
</dbReference>
<gene>
    <name evidence="13" type="ORF">J2T09_000639</name>
</gene>
<dbReference type="PROSITE" id="PS00211">
    <property type="entry name" value="ABC_TRANSPORTER_1"/>
    <property type="match status" value="1"/>
</dbReference>
<evidence type="ECO:0000256" key="5">
    <source>
        <dbReference type="ARBA" id="ARBA00022519"/>
    </source>
</evidence>
<comment type="caution">
    <text evidence="13">The sequence shown here is derived from an EMBL/GenBank/DDBJ whole genome shotgun (WGS) entry which is preliminary data.</text>
</comment>
<protein>
    <submittedName>
        <fullName evidence="13">Molybdate transport system ATP-binding protein</fullName>
    </submittedName>
</protein>
<dbReference type="InterPro" id="IPR027417">
    <property type="entry name" value="P-loop_NTPase"/>
</dbReference>